<dbReference type="InterPro" id="IPR000340">
    <property type="entry name" value="Dual-sp_phosphatase_cat-dom"/>
</dbReference>
<protein>
    <submittedName>
        <fullName evidence="2">Protein tyrosine phosphatase</fullName>
    </submittedName>
</protein>
<name>A0A427TQU1_9BACI</name>
<dbReference type="SUPFAM" id="SSF52799">
    <property type="entry name" value="(Phosphotyrosine protein) phosphatases II"/>
    <property type="match status" value="1"/>
</dbReference>
<feature type="domain" description="Tyrosine specific protein phosphatases" evidence="1">
    <location>
        <begin position="62"/>
        <end position="131"/>
    </location>
</feature>
<dbReference type="Pfam" id="PF00782">
    <property type="entry name" value="DSPc"/>
    <property type="match status" value="1"/>
</dbReference>
<proteinExistence type="predicted"/>
<dbReference type="Gene3D" id="3.90.190.10">
    <property type="entry name" value="Protein tyrosine phosphatase superfamily"/>
    <property type="match status" value="1"/>
</dbReference>
<gene>
    <name evidence="2" type="ORF">EJA10_13005</name>
</gene>
<dbReference type="PANTHER" id="PTHR47216">
    <property type="match status" value="1"/>
</dbReference>
<reference evidence="3" key="1">
    <citation type="submission" date="2018-12" db="EMBL/GenBank/DDBJ databases">
        <title>Bacillus chawlae sp. nov., Bacillus glennii sp. nov., and Bacillus saganii sp. nov. Isolated from the Vehicle Assembly Building at Kennedy Space Center where the Viking Spacecraft were Assembled.</title>
        <authorList>
            <person name="Seuylemezian A."/>
            <person name="Vaishampayan P."/>
        </authorList>
    </citation>
    <scope>NUCLEOTIDE SEQUENCE [LARGE SCALE GENOMIC DNA]</scope>
    <source>
        <strain evidence="3">DSM 13966</strain>
    </source>
</reference>
<dbReference type="EMBL" id="RSFW01000014">
    <property type="protein sequence ID" value="RSD26773.1"/>
    <property type="molecule type" value="Genomic_DNA"/>
</dbReference>
<evidence type="ECO:0000313" key="3">
    <source>
        <dbReference type="Proteomes" id="UP000279911"/>
    </source>
</evidence>
<dbReference type="InterPro" id="IPR000387">
    <property type="entry name" value="Tyr_Pase_dom"/>
</dbReference>
<organism evidence="2 3">
    <name type="scientific">Mesobacillus subterraneus</name>
    <dbReference type="NCBI Taxonomy" id="285983"/>
    <lineage>
        <taxon>Bacteria</taxon>
        <taxon>Bacillati</taxon>
        <taxon>Bacillota</taxon>
        <taxon>Bacilli</taxon>
        <taxon>Bacillales</taxon>
        <taxon>Bacillaceae</taxon>
        <taxon>Mesobacillus</taxon>
    </lineage>
</organism>
<dbReference type="InterPro" id="IPR016130">
    <property type="entry name" value="Tyr_Pase_AS"/>
</dbReference>
<evidence type="ECO:0000259" key="1">
    <source>
        <dbReference type="PROSITE" id="PS50056"/>
    </source>
</evidence>
<dbReference type="OrthoDB" id="2081133at2"/>
<dbReference type="AlphaFoldDB" id="A0A427TQU1"/>
<accession>A0A427TQU1</accession>
<dbReference type="PROSITE" id="PS50056">
    <property type="entry name" value="TYR_PHOSPHATASE_2"/>
    <property type="match status" value="1"/>
</dbReference>
<sequence length="140" mass="15523">MSGYQELIPKRIYIGGADAIPELLEKEKVDVVYDLRAENTEGDYDYNRKHQPIVDNAEHQDESVKQAIDEVIKAYESGKNVYFHCSGGKNRTGTVAIGTLLKLGEADSIEKAETKAKGIRDVIKVNPEMKAALGRLFPNA</sequence>
<evidence type="ECO:0000313" key="2">
    <source>
        <dbReference type="EMBL" id="RSD26773.1"/>
    </source>
</evidence>
<dbReference type="PROSITE" id="PS00383">
    <property type="entry name" value="TYR_PHOSPHATASE_1"/>
    <property type="match status" value="1"/>
</dbReference>
<dbReference type="InterPro" id="IPR029021">
    <property type="entry name" value="Prot-tyrosine_phosphatase-like"/>
</dbReference>
<comment type="caution">
    <text evidence="2">The sequence shown here is derived from an EMBL/GenBank/DDBJ whole genome shotgun (WGS) entry which is preliminary data.</text>
</comment>
<dbReference type="PANTHER" id="PTHR47216:SF4">
    <property type="entry name" value="OS01G0859400 PROTEIN"/>
    <property type="match status" value="1"/>
</dbReference>
<dbReference type="RefSeq" id="WP_125480432.1">
    <property type="nucleotide sequence ID" value="NZ_RSFW01000014.1"/>
</dbReference>
<dbReference type="Proteomes" id="UP000279911">
    <property type="component" value="Unassembled WGS sequence"/>
</dbReference>